<dbReference type="InterPro" id="IPR019402">
    <property type="entry name" value="CWH43_N"/>
</dbReference>
<feature type="transmembrane region" description="Helical" evidence="6">
    <location>
        <begin position="123"/>
        <end position="143"/>
    </location>
</feature>
<feature type="domain" description="CWH43-like N-terminal" evidence="7">
    <location>
        <begin position="10"/>
        <end position="218"/>
    </location>
</feature>
<proteinExistence type="inferred from homology"/>
<evidence type="ECO:0000313" key="8">
    <source>
        <dbReference type="EMBL" id="OCT62915.1"/>
    </source>
</evidence>
<dbReference type="Proteomes" id="UP000694892">
    <property type="component" value="Chromosome 9_10L"/>
</dbReference>
<evidence type="ECO:0000256" key="6">
    <source>
        <dbReference type="SAM" id="Phobius"/>
    </source>
</evidence>
<gene>
    <name evidence="8" type="ORF">XELAEV_18044008mg</name>
</gene>
<keyword evidence="4 6" id="KW-1133">Transmembrane helix</keyword>
<dbReference type="GO" id="GO:0005764">
    <property type="term" value="C:lysosome"/>
    <property type="evidence" value="ECO:0007669"/>
    <property type="project" value="TreeGrafter"/>
</dbReference>
<dbReference type="InterPro" id="IPR050911">
    <property type="entry name" value="DRAM/TMEM150_Autophagy_Mod"/>
</dbReference>
<dbReference type="GO" id="GO:0012505">
    <property type="term" value="C:endomembrane system"/>
    <property type="evidence" value="ECO:0007669"/>
    <property type="project" value="UniProtKB-SubCell"/>
</dbReference>
<keyword evidence="5 6" id="KW-0472">Membrane</keyword>
<feature type="transmembrane region" description="Helical" evidence="6">
    <location>
        <begin position="91"/>
        <end position="111"/>
    </location>
</feature>
<evidence type="ECO:0000256" key="5">
    <source>
        <dbReference type="ARBA" id="ARBA00023136"/>
    </source>
</evidence>
<reference evidence="9" key="1">
    <citation type="journal article" date="2016" name="Nature">
        <title>Genome evolution in the allotetraploid frog Xenopus laevis.</title>
        <authorList>
            <person name="Session A.M."/>
            <person name="Uno Y."/>
            <person name="Kwon T."/>
            <person name="Chapman J.A."/>
            <person name="Toyoda A."/>
            <person name="Takahashi S."/>
            <person name="Fukui A."/>
            <person name="Hikosaka A."/>
            <person name="Suzuki A."/>
            <person name="Kondo M."/>
            <person name="van Heeringen S.J."/>
            <person name="Quigley I."/>
            <person name="Heinz S."/>
            <person name="Ogino H."/>
            <person name="Ochi H."/>
            <person name="Hellsten U."/>
            <person name="Lyons J.B."/>
            <person name="Simakov O."/>
            <person name="Putnam N."/>
            <person name="Stites J."/>
            <person name="Kuroki Y."/>
            <person name="Tanaka T."/>
            <person name="Michiue T."/>
            <person name="Watanabe M."/>
            <person name="Bogdanovic O."/>
            <person name="Lister R."/>
            <person name="Georgiou G."/>
            <person name="Paranjpe S.S."/>
            <person name="van Kruijsbergen I."/>
            <person name="Shu S."/>
            <person name="Carlson J."/>
            <person name="Kinoshita T."/>
            <person name="Ohta Y."/>
            <person name="Mawaribuchi S."/>
            <person name="Jenkins J."/>
            <person name="Grimwood J."/>
            <person name="Schmutz J."/>
            <person name="Mitros T."/>
            <person name="Mozaffari S.V."/>
            <person name="Suzuki Y."/>
            <person name="Haramoto Y."/>
            <person name="Yamamoto T.S."/>
            <person name="Takagi C."/>
            <person name="Heald R."/>
            <person name="Miller K."/>
            <person name="Haudenschild C."/>
            <person name="Kitzman J."/>
            <person name="Nakayama T."/>
            <person name="Izutsu Y."/>
            <person name="Robert J."/>
            <person name="Fortriede J."/>
            <person name="Burns K."/>
            <person name="Lotay V."/>
            <person name="Karimi K."/>
            <person name="Yasuoka Y."/>
            <person name="Dichmann D.S."/>
            <person name="Flajnik M.F."/>
            <person name="Houston D.W."/>
            <person name="Shendure J."/>
            <person name="DuPasquier L."/>
            <person name="Vize P.D."/>
            <person name="Zorn A.M."/>
            <person name="Ito M."/>
            <person name="Marcotte E.M."/>
            <person name="Wallingford J.B."/>
            <person name="Ito Y."/>
            <person name="Asashima M."/>
            <person name="Ueno N."/>
            <person name="Matsuda Y."/>
            <person name="Veenstra G.J."/>
            <person name="Fujiyama A."/>
            <person name="Harland R.M."/>
            <person name="Taira M."/>
            <person name="Rokhsar D.S."/>
        </authorList>
    </citation>
    <scope>NUCLEOTIDE SEQUENCE [LARGE SCALE GENOMIC DNA]</scope>
    <source>
        <strain evidence="9">J</strain>
    </source>
</reference>
<dbReference type="GO" id="GO:0010506">
    <property type="term" value="P:regulation of autophagy"/>
    <property type="evidence" value="ECO:0007669"/>
    <property type="project" value="TreeGrafter"/>
</dbReference>
<accession>A0A974H3F3</accession>
<keyword evidence="3 6" id="KW-0812">Transmembrane</keyword>
<dbReference type="OMA" id="WICKREV"/>
<dbReference type="Pfam" id="PF10277">
    <property type="entry name" value="Frag1"/>
    <property type="match status" value="1"/>
</dbReference>
<sequence length="284" mass="32140">MKKSCITCLALLPIIWTVWTTICLAISYTIALTLGHIKPLVPFISELGIQQPEMTFTKTTSTISCIIEVAVMYLNFKFIKLYKPEISRRRNIFMLCCGLLSCVGFALAAYIRGEESTVGHRLGGGLGFGMGGFYNLLQCIVYIKSSAQQKNPWMVYYRMFVCVLTAIPFITFPTIYLTCEVLQSCNELYMTNAICTLEWIGMFGLLCYMPTYAMELKNMTLKRPKNMKDDWICKREVSTFDDEAPEEPTPVICVHKITLLPSNQIIGLSDPVNIQGTYQLTVLK</sequence>
<dbReference type="PANTHER" id="PTHR21324">
    <property type="entry name" value="FASTING-INDUCIBLE INTEGRAL MEMBRANE PROTEIN TM6P1-RELATED"/>
    <property type="match status" value="1"/>
</dbReference>
<evidence type="ECO:0000313" key="9">
    <source>
        <dbReference type="Proteomes" id="UP000694892"/>
    </source>
</evidence>
<feature type="transmembrane region" description="Helical" evidence="6">
    <location>
        <begin position="155"/>
        <end position="176"/>
    </location>
</feature>
<evidence type="ECO:0000259" key="7">
    <source>
        <dbReference type="Pfam" id="PF10277"/>
    </source>
</evidence>
<name>A0A974H3F3_XENLA</name>
<comment type="subcellular location">
    <subcellularLocation>
        <location evidence="1">Endomembrane system</location>
        <topology evidence="1">Multi-pass membrane protein</topology>
    </subcellularLocation>
</comment>
<evidence type="ECO:0000256" key="2">
    <source>
        <dbReference type="ARBA" id="ARBA00006565"/>
    </source>
</evidence>
<comment type="similarity">
    <text evidence="2">Belongs to the DRAM/TMEM150 family.</text>
</comment>
<organism evidence="8 9">
    <name type="scientific">Xenopus laevis</name>
    <name type="common">African clawed frog</name>
    <dbReference type="NCBI Taxonomy" id="8355"/>
    <lineage>
        <taxon>Eukaryota</taxon>
        <taxon>Metazoa</taxon>
        <taxon>Chordata</taxon>
        <taxon>Craniata</taxon>
        <taxon>Vertebrata</taxon>
        <taxon>Euteleostomi</taxon>
        <taxon>Amphibia</taxon>
        <taxon>Batrachia</taxon>
        <taxon>Anura</taxon>
        <taxon>Pipoidea</taxon>
        <taxon>Pipidae</taxon>
        <taxon>Xenopodinae</taxon>
        <taxon>Xenopus</taxon>
        <taxon>Xenopus</taxon>
    </lineage>
</organism>
<dbReference type="EMBL" id="CM004482">
    <property type="protein sequence ID" value="OCT62915.1"/>
    <property type="molecule type" value="Genomic_DNA"/>
</dbReference>
<feature type="transmembrane region" description="Helical" evidence="6">
    <location>
        <begin position="61"/>
        <end position="79"/>
    </location>
</feature>
<evidence type="ECO:0000256" key="4">
    <source>
        <dbReference type="ARBA" id="ARBA00022989"/>
    </source>
</evidence>
<dbReference type="PANTHER" id="PTHR21324:SF19">
    <property type="entry name" value="DNA DAMAGE-REGULATED AUTOPHAGY MODULATOR PROTEIN 1"/>
    <property type="match status" value="1"/>
</dbReference>
<evidence type="ECO:0000256" key="1">
    <source>
        <dbReference type="ARBA" id="ARBA00004127"/>
    </source>
</evidence>
<protein>
    <recommendedName>
        <fullName evidence="7">CWH43-like N-terminal domain-containing protein</fullName>
    </recommendedName>
</protein>
<dbReference type="AlphaFoldDB" id="A0A974H3F3"/>
<evidence type="ECO:0000256" key="3">
    <source>
        <dbReference type="ARBA" id="ARBA00022692"/>
    </source>
</evidence>
<feature type="transmembrane region" description="Helical" evidence="6">
    <location>
        <begin position="188"/>
        <end position="209"/>
    </location>
</feature>